<keyword evidence="4 7" id="KW-1133">Transmembrane helix</keyword>
<dbReference type="PANTHER" id="PTHR31815:SF1">
    <property type="entry name" value="TRANSMEMBRANE PROTEIN 200C"/>
    <property type="match status" value="1"/>
</dbReference>
<keyword evidence="5 7" id="KW-0472">Membrane</keyword>
<evidence type="ECO:0000256" key="1">
    <source>
        <dbReference type="ARBA" id="ARBA00004141"/>
    </source>
</evidence>
<dbReference type="PANTHER" id="PTHR31815">
    <property type="entry name" value="AGAP005329-PA"/>
    <property type="match status" value="1"/>
</dbReference>
<comment type="similarity">
    <text evidence="2">Belongs to the TMEM200 family.</text>
</comment>
<keyword evidence="3 7" id="KW-0812">Transmembrane</keyword>
<dbReference type="Proteomes" id="UP001318040">
    <property type="component" value="Chromosome 23"/>
</dbReference>
<dbReference type="InterPro" id="IPR018787">
    <property type="entry name" value="DUF2371_TMEM200"/>
</dbReference>
<feature type="compositionally biased region" description="Low complexity" evidence="6">
    <location>
        <begin position="16"/>
        <end position="25"/>
    </location>
</feature>
<evidence type="ECO:0000313" key="9">
    <source>
        <dbReference type="RefSeq" id="XP_032815188.1"/>
    </source>
</evidence>
<name>A0AAJ7TD35_PETMA</name>
<dbReference type="RefSeq" id="XP_032815188.1">
    <property type="nucleotide sequence ID" value="XM_032959297.1"/>
</dbReference>
<evidence type="ECO:0000313" key="8">
    <source>
        <dbReference type="Proteomes" id="UP001318040"/>
    </source>
</evidence>
<accession>A0AAJ7TD35</accession>
<feature type="region of interest" description="Disordered" evidence="6">
    <location>
        <begin position="103"/>
        <end position="146"/>
    </location>
</feature>
<reference evidence="9 10" key="1">
    <citation type="submission" date="2025-04" db="UniProtKB">
        <authorList>
            <consortium name="RefSeq"/>
        </authorList>
    </citation>
    <scope>IDENTIFICATION</scope>
    <source>
        <tissue evidence="9 10">Sperm</tissue>
    </source>
</reference>
<evidence type="ECO:0000256" key="3">
    <source>
        <dbReference type="ARBA" id="ARBA00022692"/>
    </source>
</evidence>
<dbReference type="GeneID" id="116945133"/>
<evidence type="ECO:0000256" key="6">
    <source>
        <dbReference type="SAM" id="MobiDB-lite"/>
    </source>
</evidence>
<gene>
    <name evidence="9 10" type="primary">LOC116945133</name>
</gene>
<organism evidence="8 10">
    <name type="scientific">Petromyzon marinus</name>
    <name type="common">Sea lamprey</name>
    <dbReference type="NCBI Taxonomy" id="7757"/>
    <lineage>
        <taxon>Eukaryota</taxon>
        <taxon>Metazoa</taxon>
        <taxon>Chordata</taxon>
        <taxon>Craniata</taxon>
        <taxon>Vertebrata</taxon>
        <taxon>Cyclostomata</taxon>
        <taxon>Hyperoartia</taxon>
        <taxon>Petromyzontiformes</taxon>
        <taxon>Petromyzontidae</taxon>
        <taxon>Petromyzon</taxon>
    </lineage>
</organism>
<dbReference type="KEGG" id="pmrn:116945133"/>
<evidence type="ECO:0000256" key="5">
    <source>
        <dbReference type="ARBA" id="ARBA00023136"/>
    </source>
</evidence>
<dbReference type="RefSeq" id="XP_032815189.1">
    <property type="nucleotide sequence ID" value="XM_032959298.1"/>
</dbReference>
<dbReference type="AlphaFoldDB" id="A0AAJ7TD35"/>
<evidence type="ECO:0000256" key="4">
    <source>
        <dbReference type="ARBA" id="ARBA00022989"/>
    </source>
</evidence>
<feature type="transmembrane region" description="Helical" evidence="7">
    <location>
        <begin position="158"/>
        <end position="186"/>
    </location>
</feature>
<feature type="region of interest" description="Disordered" evidence="6">
    <location>
        <begin position="1"/>
        <end position="28"/>
    </location>
</feature>
<evidence type="ECO:0000256" key="7">
    <source>
        <dbReference type="SAM" id="Phobius"/>
    </source>
</evidence>
<dbReference type="Pfam" id="PF10177">
    <property type="entry name" value="DUF2371"/>
    <property type="match status" value="1"/>
</dbReference>
<sequence>MSTAGGFLPESCPGQNNNNSSSLSHHLAHSYDSEGGKYESVRLPLRQRAVRVRHRIEACFFSTGCATLGVTIVLIGITVTIIGYWPKYDHTASTNGSSFLAESNNNNSSSSNNNSSSINSSSSNSSRGDGSGGVNDNTTGLEGQTRGSEVVGLLDQQLYLYVVKILGPLTMGIGIFVFICGIAALYENREKDIKGITLRDIQLSEQKPHVQTSVSTSNLSRSFSSCYEQDTKSQEQPAEKPTPNFYMLFPWTASGMGSSEDSEREVAAQHHFKFLQAPFNTMLSTSLLIISEMCLGSPFKSKPSEKLEIFHGKSSLSSSITTLSLPIIKLNNCVIDDPEEPEAGADKLEGADPEAISIAGPEFPTAPRLQCSNTLSLPVGEDPLIESYEARSYMASLHNDAAAAAAASSSSSACSSKAPGTAHLLLPAQQDLSPDLGRRSQTVTITVGHGKNFYGSSKNCARWTKGGGRVDAVDRLAVPEPKAQYTNKEKLLMISKFAHNSSFDDDPCDVPGSLEMDF</sequence>
<feature type="compositionally biased region" description="Polar residues" evidence="6">
    <location>
        <begin position="134"/>
        <end position="146"/>
    </location>
</feature>
<evidence type="ECO:0000313" key="10">
    <source>
        <dbReference type="RefSeq" id="XP_032815189.1"/>
    </source>
</evidence>
<comment type="subcellular location">
    <subcellularLocation>
        <location evidence="1">Membrane</location>
        <topology evidence="1">Multi-pass membrane protein</topology>
    </subcellularLocation>
</comment>
<proteinExistence type="inferred from homology"/>
<keyword evidence="8" id="KW-1185">Reference proteome</keyword>
<protein>
    <submittedName>
        <fullName evidence="9 10">Transmembrane protein 200A-like</fullName>
    </submittedName>
</protein>
<evidence type="ECO:0000256" key="2">
    <source>
        <dbReference type="ARBA" id="ARBA00005308"/>
    </source>
</evidence>
<feature type="transmembrane region" description="Helical" evidence="7">
    <location>
        <begin position="58"/>
        <end position="85"/>
    </location>
</feature>
<dbReference type="GO" id="GO:0016020">
    <property type="term" value="C:membrane"/>
    <property type="evidence" value="ECO:0007669"/>
    <property type="project" value="UniProtKB-SubCell"/>
</dbReference>
<feature type="compositionally biased region" description="Low complexity" evidence="6">
    <location>
        <begin position="103"/>
        <end position="126"/>
    </location>
</feature>